<reference evidence="1" key="1">
    <citation type="submission" date="2021-06" db="EMBL/GenBank/DDBJ databases">
        <authorList>
            <person name="Kallberg Y."/>
            <person name="Tangrot J."/>
            <person name="Rosling A."/>
        </authorList>
    </citation>
    <scope>NUCLEOTIDE SEQUENCE</scope>
    <source>
        <strain evidence="1">AU212A</strain>
    </source>
</reference>
<evidence type="ECO:0000313" key="1">
    <source>
        <dbReference type="EMBL" id="CAG8709761.1"/>
    </source>
</evidence>
<gene>
    <name evidence="1" type="ORF">SCALOS_LOCUS10821</name>
</gene>
<comment type="caution">
    <text evidence="1">The sequence shown here is derived from an EMBL/GenBank/DDBJ whole genome shotgun (WGS) entry which is preliminary data.</text>
</comment>
<evidence type="ECO:0000313" key="2">
    <source>
        <dbReference type="Proteomes" id="UP000789860"/>
    </source>
</evidence>
<proteinExistence type="predicted"/>
<name>A0ACA9PJL0_9GLOM</name>
<accession>A0ACA9PJL0</accession>
<feature type="non-terminal residue" evidence="1">
    <location>
        <position position="137"/>
    </location>
</feature>
<organism evidence="1 2">
    <name type="scientific">Scutellospora calospora</name>
    <dbReference type="NCBI Taxonomy" id="85575"/>
    <lineage>
        <taxon>Eukaryota</taxon>
        <taxon>Fungi</taxon>
        <taxon>Fungi incertae sedis</taxon>
        <taxon>Mucoromycota</taxon>
        <taxon>Glomeromycotina</taxon>
        <taxon>Glomeromycetes</taxon>
        <taxon>Diversisporales</taxon>
        <taxon>Gigasporaceae</taxon>
        <taxon>Scutellospora</taxon>
    </lineage>
</organism>
<protein>
    <submittedName>
        <fullName evidence="1">991_t:CDS:1</fullName>
    </submittedName>
</protein>
<dbReference type="Proteomes" id="UP000789860">
    <property type="component" value="Unassembled WGS sequence"/>
</dbReference>
<dbReference type="EMBL" id="CAJVPM010042680">
    <property type="protein sequence ID" value="CAG8709761.1"/>
    <property type="molecule type" value="Genomic_DNA"/>
</dbReference>
<sequence>ISLSKMSKVYENIPIIDFSQFKTNQQICAQQIKEACENLGFFYLKNHGISQETITEVFDIVKLYFEQPREEKLKFVMNGRLHGYASMRQENLDISRKVGDVKETFTVGDFNKDNEAITQTLPPFLKEKGNSIAPFYR</sequence>
<keyword evidence="2" id="KW-1185">Reference proteome</keyword>
<feature type="non-terminal residue" evidence="1">
    <location>
        <position position="1"/>
    </location>
</feature>